<sequence length="221" mass="25865">MARRKKTQILDKEFETQKELKEYVQKILYAYELKELLSPEHFQFIRSLLNNHPDSYEKIGDGIESIWIQENVVNRGKSRGFWFQRIDRSIDNFSYKVCIESPPSVTSHFIMACREAVDSYVNAYREKTFQGVEILQCPTTGDSITLKESYVAHSPLHFKELAEAFRKNEDLVLSEQLFQVHRDGDFAMSFADEALRQKWIKYHSENATLEIRSKSVLGVKV</sequence>
<dbReference type="RefSeq" id="WP_246275738.1">
    <property type="nucleotide sequence ID" value="NZ_CAWPJE010000201.1"/>
</dbReference>
<dbReference type="Pfam" id="PF11523">
    <property type="entry name" value="DUF3223"/>
    <property type="match status" value="1"/>
</dbReference>
<organism evidence="1 2">
    <name type="scientific">Brasilonema bromeliae SPC951</name>
    <dbReference type="NCBI Taxonomy" id="385972"/>
    <lineage>
        <taxon>Bacteria</taxon>
        <taxon>Bacillati</taxon>
        <taxon>Cyanobacteriota</taxon>
        <taxon>Cyanophyceae</taxon>
        <taxon>Nostocales</taxon>
        <taxon>Scytonemataceae</taxon>
        <taxon>Brasilonema</taxon>
        <taxon>Bromeliae group (in: Brasilonema)</taxon>
    </lineage>
</organism>
<comment type="caution">
    <text evidence="1">The sequence shown here is derived from an EMBL/GenBank/DDBJ whole genome shotgun (WGS) entry which is preliminary data.</text>
</comment>
<dbReference type="Proteomes" id="UP000718564">
    <property type="component" value="Unassembled WGS sequence"/>
</dbReference>
<reference evidence="1 2" key="1">
    <citation type="submission" date="2018-06" db="EMBL/GenBank/DDBJ databases">
        <title>Comparative genomics of Brasilonema spp. strains.</title>
        <authorList>
            <person name="Alvarenga D.O."/>
            <person name="Fiore M.F."/>
            <person name="Varani A.M."/>
        </authorList>
    </citation>
    <scope>NUCLEOTIDE SEQUENCE [LARGE SCALE GENOMIC DNA]</scope>
    <source>
        <strain evidence="1 2">SPC951</strain>
    </source>
</reference>
<gene>
    <name evidence="1" type="ORF">DP116_21730</name>
</gene>
<name>A0ABX1PBT7_9CYAN</name>
<dbReference type="PANTHER" id="PTHR33415:SF12">
    <property type="entry name" value="PROTEIN EMBRYO DEFECTIVE 514"/>
    <property type="match status" value="1"/>
</dbReference>
<proteinExistence type="predicted"/>
<protein>
    <recommendedName>
        <fullName evidence="3">DUF3223 domain-containing protein</fullName>
    </recommendedName>
</protein>
<accession>A0ABX1PBT7</accession>
<dbReference type="EMBL" id="QMEB01000205">
    <property type="protein sequence ID" value="NMG21925.1"/>
    <property type="molecule type" value="Genomic_DNA"/>
</dbReference>
<dbReference type="InterPro" id="IPR044673">
    <property type="entry name" value="DCL-like"/>
</dbReference>
<dbReference type="Gene3D" id="3.10.450.40">
    <property type="match status" value="1"/>
</dbReference>
<dbReference type="PANTHER" id="PTHR33415">
    <property type="entry name" value="PROTEIN EMBRYO DEFECTIVE 514"/>
    <property type="match status" value="1"/>
</dbReference>
<keyword evidence="2" id="KW-1185">Reference proteome</keyword>
<evidence type="ECO:0000313" key="1">
    <source>
        <dbReference type="EMBL" id="NMG21925.1"/>
    </source>
</evidence>
<evidence type="ECO:0008006" key="3">
    <source>
        <dbReference type="Google" id="ProtNLM"/>
    </source>
</evidence>
<evidence type="ECO:0000313" key="2">
    <source>
        <dbReference type="Proteomes" id="UP000718564"/>
    </source>
</evidence>